<organism evidence="2 3">
    <name type="scientific">Neocucurbitaria cava</name>
    <dbReference type="NCBI Taxonomy" id="798079"/>
    <lineage>
        <taxon>Eukaryota</taxon>
        <taxon>Fungi</taxon>
        <taxon>Dikarya</taxon>
        <taxon>Ascomycota</taxon>
        <taxon>Pezizomycotina</taxon>
        <taxon>Dothideomycetes</taxon>
        <taxon>Pleosporomycetidae</taxon>
        <taxon>Pleosporales</taxon>
        <taxon>Pleosporineae</taxon>
        <taxon>Cucurbitariaceae</taxon>
        <taxon>Neocucurbitaria</taxon>
    </lineage>
</organism>
<comment type="caution">
    <text evidence="2">The sequence shown here is derived from an EMBL/GenBank/DDBJ whole genome shotgun (WGS) entry which is preliminary data.</text>
</comment>
<evidence type="ECO:0000313" key="3">
    <source>
        <dbReference type="Proteomes" id="UP001140560"/>
    </source>
</evidence>
<evidence type="ECO:0000256" key="1">
    <source>
        <dbReference type="SAM" id="MobiDB-lite"/>
    </source>
</evidence>
<dbReference type="OrthoDB" id="4188844at2759"/>
<sequence length="143" mass="16466">MDSHNSHHLRAVRPPPATRRNLFQSARSRQNPTTVRPDREMASIFQQPQEDELVERTPQGEYIMYAPQMGYTHMALSFAREADEEAESEQQMIDLYGKPNAHWDAAAIEEEIKIALKSSLKKKVASLEDDNWMFHGEENVGKK</sequence>
<protein>
    <submittedName>
        <fullName evidence="2">Uncharacterized protein</fullName>
    </submittedName>
</protein>
<proteinExistence type="predicted"/>
<dbReference type="AlphaFoldDB" id="A0A9W9CK32"/>
<dbReference type="Proteomes" id="UP001140560">
    <property type="component" value="Unassembled WGS sequence"/>
</dbReference>
<reference evidence="2" key="1">
    <citation type="submission" date="2022-10" db="EMBL/GenBank/DDBJ databases">
        <title>Tapping the CABI collections for fungal endophytes: first genome assemblies for Collariella, Neodidymelliopsis, Ascochyta clinopodiicola, Didymella pomorum, Didymosphaeria variabile, Neocosmospora piperis and Neocucurbitaria cava.</title>
        <authorList>
            <person name="Hill R."/>
        </authorList>
    </citation>
    <scope>NUCLEOTIDE SEQUENCE</scope>
    <source>
        <strain evidence="2">IMI 356814</strain>
    </source>
</reference>
<feature type="region of interest" description="Disordered" evidence="1">
    <location>
        <begin position="1"/>
        <end position="46"/>
    </location>
</feature>
<feature type="compositionally biased region" description="Basic residues" evidence="1">
    <location>
        <begin position="1"/>
        <end position="11"/>
    </location>
</feature>
<keyword evidence="3" id="KW-1185">Reference proteome</keyword>
<evidence type="ECO:0000313" key="2">
    <source>
        <dbReference type="EMBL" id="KAJ4367009.1"/>
    </source>
</evidence>
<accession>A0A9W9CK32</accession>
<gene>
    <name evidence="2" type="ORF">N0V83_007539</name>
</gene>
<name>A0A9W9CK32_9PLEO</name>
<feature type="compositionally biased region" description="Polar residues" evidence="1">
    <location>
        <begin position="21"/>
        <end position="34"/>
    </location>
</feature>
<dbReference type="EMBL" id="JAPEUY010000013">
    <property type="protein sequence ID" value="KAJ4367009.1"/>
    <property type="molecule type" value="Genomic_DNA"/>
</dbReference>